<protein>
    <submittedName>
        <fullName evidence="1">Biopolymer transporter ExbD</fullName>
    </submittedName>
</protein>
<comment type="caution">
    <text evidence="1">The sequence shown here is derived from an EMBL/GenBank/DDBJ whole genome shotgun (WGS) entry which is preliminary data.</text>
</comment>
<proteinExistence type="predicted"/>
<accession>A0A1W0C9S5</accession>
<evidence type="ECO:0000313" key="1">
    <source>
        <dbReference type="EMBL" id="OQS31471.1"/>
    </source>
</evidence>
<gene>
    <name evidence="2" type="ORF">B0T45_06695</name>
    <name evidence="1" type="ORF">B0T45_22875</name>
</gene>
<dbReference type="EMBL" id="MUKV01000005">
    <property type="protein sequence ID" value="OQS42466.1"/>
    <property type="molecule type" value="Genomic_DNA"/>
</dbReference>
<organism evidence="1 3">
    <name type="scientific">Chromobacterium haemolyticum</name>
    <dbReference type="NCBI Taxonomy" id="394935"/>
    <lineage>
        <taxon>Bacteria</taxon>
        <taxon>Pseudomonadati</taxon>
        <taxon>Pseudomonadota</taxon>
        <taxon>Betaproteobacteria</taxon>
        <taxon>Neisseriales</taxon>
        <taxon>Chromobacteriaceae</taxon>
        <taxon>Chromobacterium</taxon>
    </lineage>
</organism>
<feature type="non-terminal residue" evidence="1">
    <location>
        <position position="1"/>
    </location>
</feature>
<dbReference type="Proteomes" id="UP000192721">
    <property type="component" value="Unassembled WGS sequence"/>
</dbReference>
<evidence type="ECO:0000313" key="3">
    <source>
        <dbReference type="Proteomes" id="UP000192721"/>
    </source>
</evidence>
<name>A0A1W0C9S5_9NEIS</name>
<evidence type="ECO:0000313" key="2">
    <source>
        <dbReference type="EMBL" id="OQS42466.1"/>
    </source>
</evidence>
<dbReference type="AlphaFoldDB" id="A0A1W0C9S5"/>
<dbReference type="EMBL" id="MUKV01000062">
    <property type="protein sequence ID" value="OQS31471.1"/>
    <property type="molecule type" value="Genomic_DNA"/>
</dbReference>
<reference evidence="1 3" key="1">
    <citation type="submission" date="2017-02" db="EMBL/GenBank/DDBJ databases">
        <title>Chromobacterium haemolyticum H5244.</title>
        <authorList>
            <person name="Gulvik C.A."/>
        </authorList>
    </citation>
    <scope>NUCLEOTIDE SEQUENCE [LARGE SCALE GENOMIC DNA]</scope>
    <source>
        <strain evidence="1 3">H5244</strain>
    </source>
</reference>
<sequence>QPEFHIKPNKDAGYEPVAMVLAESQRLGVTKLGIVGSEQFVQ</sequence>